<dbReference type="PROSITE" id="PS00108">
    <property type="entry name" value="PROTEIN_KINASE_ST"/>
    <property type="match status" value="1"/>
</dbReference>
<dbReference type="PROSITE" id="PS50011">
    <property type="entry name" value="PROTEIN_KINASE_DOM"/>
    <property type="match status" value="1"/>
</dbReference>
<keyword evidence="2" id="KW-0067">ATP-binding</keyword>
<dbReference type="PANTHER" id="PTHR46224">
    <property type="entry name" value="ANKYRIN REPEAT FAMILY PROTEIN"/>
    <property type="match status" value="1"/>
</dbReference>
<gene>
    <name evidence="4" type="ORF">CTOB1V02_LOCUS9796</name>
</gene>
<dbReference type="AlphaFoldDB" id="A0A7R8ZU86"/>
<dbReference type="PANTHER" id="PTHR46224:SF64">
    <property type="entry name" value="IQ MOTIF AND ANKYRIN REPEAT DOMAIN-CONTAINING PROTEIN 1"/>
    <property type="match status" value="1"/>
</dbReference>
<evidence type="ECO:0000256" key="3">
    <source>
        <dbReference type="SAM" id="MobiDB-lite"/>
    </source>
</evidence>
<dbReference type="InterPro" id="IPR002110">
    <property type="entry name" value="Ankyrin_rpt"/>
</dbReference>
<dbReference type="PROSITE" id="PS50297">
    <property type="entry name" value="ANK_REP_REGION"/>
    <property type="match status" value="7"/>
</dbReference>
<dbReference type="Gene3D" id="1.10.510.10">
    <property type="entry name" value="Transferase(Phosphotransferase) domain 1"/>
    <property type="match status" value="1"/>
</dbReference>
<dbReference type="SUPFAM" id="SSF56112">
    <property type="entry name" value="Protein kinase-like (PK-like)"/>
    <property type="match status" value="1"/>
</dbReference>
<dbReference type="Gene3D" id="3.30.200.20">
    <property type="entry name" value="Phosphorylase Kinase, domain 1"/>
    <property type="match status" value="1"/>
</dbReference>
<dbReference type="Pfam" id="PF00069">
    <property type="entry name" value="Pkinase"/>
    <property type="match status" value="2"/>
</dbReference>
<dbReference type="InterPro" id="IPR008271">
    <property type="entry name" value="Ser/Thr_kinase_AS"/>
</dbReference>
<dbReference type="InterPro" id="IPR051616">
    <property type="entry name" value="Cul2-RING_E3_ligase_SR"/>
</dbReference>
<accession>A0A7R8ZU86</accession>
<protein>
    <submittedName>
        <fullName evidence="4">Uncharacterized protein</fullName>
    </submittedName>
</protein>
<reference evidence="4" key="1">
    <citation type="submission" date="2020-11" db="EMBL/GenBank/DDBJ databases">
        <authorList>
            <person name="Tran Van P."/>
        </authorList>
    </citation>
    <scope>NUCLEOTIDE SEQUENCE</scope>
</reference>
<evidence type="ECO:0000256" key="2">
    <source>
        <dbReference type="ARBA" id="ARBA00022840"/>
    </source>
</evidence>
<feature type="region of interest" description="Disordered" evidence="3">
    <location>
        <begin position="678"/>
        <end position="717"/>
    </location>
</feature>
<dbReference type="OrthoDB" id="6358812at2759"/>
<dbReference type="InterPro" id="IPR036770">
    <property type="entry name" value="Ankyrin_rpt-contain_sf"/>
</dbReference>
<dbReference type="SMART" id="SM00220">
    <property type="entry name" value="S_TKc"/>
    <property type="match status" value="1"/>
</dbReference>
<dbReference type="GO" id="GO:0005524">
    <property type="term" value="F:ATP binding"/>
    <property type="evidence" value="ECO:0007669"/>
    <property type="project" value="UniProtKB-UniRule"/>
</dbReference>
<evidence type="ECO:0000313" key="4">
    <source>
        <dbReference type="EMBL" id="CAD7231953.1"/>
    </source>
</evidence>
<dbReference type="EMBL" id="OB664054">
    <property type="protein sequence ID" value="CAD7231953.1"/>
    <property type="molecule type" value="Genomic_DNA"/>
</dbReference>
<feature type="region of interest" description="Disordered" evidence="3">
    <location>
        <begin position="932"/>
        <end position="955"/>
    </location>
</feature>
<dbReference type="GO" id="GO:0004672">
    <property type="term" value="F:protein kinase activity"/>
    <property type="evidence" value="ECO:0007669"/>
    <property type="project" value="InterPro"/>
</dbReference>
<feature type="compositionally biased region" description="Polar residues" evidence="3">
    <location>
        <begin position="986"/>
        <end position="1001"/>
    </location>
</feature>
<dbReference type="Pfam" id="PF00023">
    <property type="entry name" value="Ank"/>
    <property type="match status" value="3"/>
</dbReference>
<evidence type="ECO:0000256" key="1">
    <source>
        <dbReference type="ARBA" id="ARBA00022741"/>
    </source>
</evidence>
<dbReference type="Pfam" id="PF12796">
    <property type="entry name" value="Ank_2"/>
    <property type="match status" value="4"/>
</dbReference>
<name>A0A7R8ZU86_9CRUS</name>
<dbReference type="SMART" id="SM00248">
    <property type="entry name" value="ANK"/>
    <property type="match status" value="12"/>
</dbReference>
<organism evidence="4">
    <name type="scientific">Cyprideis torosa</name>
    <dbReference type="NCBI Taxonomy" id="163714"/>
    <lineage>
        <taxon>Eukaryota</taxon>
        <taxon>Metazoa</taxon>
        <taxon>Ecdysozoa</taxon>
        <taxon>Arthropoda</taxon>
        <taxon>Crustacea</taxon>
        <taxon>Oligostraca</taxon>
        <taxon>Ostracoda</taxon>
        <taxon>Podocopa</taxon>
        <taxon>Podocopida</taxon>
        <taxon>Cytherocopina</taxon>
        <taxon>Cytheroidea</taxon>
        <taxon>Cytherideidae</taxon>
        <taxon>Cyprideis</taxon>
    </lineage>
</organism>
<keyword evidence="1" id="KW-0547">Nucleotide-binding</keyword>
<dbReference type="PROSITE" id="PS50088">
    <property type="entry name" value="ANK_REPEAT"/>
    <property type="match status" value="8"/>
</dbReference>
<dbReference type="SUPFAM" id="SSF48403">
    <property type="entry name" value="Ankyrin repeat"/>
    <property type="match status" value="2"/>
</dbReference>
<dbReference type="InterPro" id="IPR017441">
    <property type="entry name" value="Protein_kinase_ATP_BS"/>
</dbReference>
<dbReference type="InterPro" id="IPR011009">
    <property type="entry name" value="Kinase-like_dom_sf"/>
</dbReference>
<dbReference type="InterPro" id="IPR000719">
    <property type="entry name" value="Prot_kinase_dom"/>
</dbReference>
<dbReference type="Gene3D" id="1.25.40.20">
    <property type="entry name" value="Ankyrin repeat-containing domain"/>
    <property type="match status" value="5"/>
</dbReference>
<sequence length="1022" mass="113899">MFGLGRDPDLPQVTLWRDFEEPVQLPTVQSGDLKFRNNLSRITWLHVFSFLAGFHPVVKVLLEHGADPNSVATDWELTPLHVTRTPETARLLLDYKAEVDVKDRNGCTPLVQATVNDHHSVVEVLLAHGADPNISPMSNFSLDLHTNEQSSPLHHATSAETAELLIAKGAEVNAENWGGETPLFTATRWNRHSVVRVLLAHGADLNIRDIEQISPLHQATSAEIAELLILKGADVNAKANNGNTPLFDAIENDHRSVIHVLLAHGADPNITHEDGRSPLFVATEKSIHSVVEVLLTHGADPNITHEDGRSPLFVATEKNIHSVVEVLLTHGADPNMLDYNETSPLHQVQSAKTAELLVQKNAEVNAKSRDGTTPLLIATQKDRHSVVDVLLAHGADPNITDWSGRSPLLVATEKNHHSVVDVLLAHGATPNGRAEECPLYQAQSLETAVLLIEKGAILNSSFLRESVFYEKFFTNEKALASILSAHKARNGNLDERNAEGNTLLHLCCEWGNEVAVKCILNEGARQDLRNNEGKTAYEIAISKRYVHVASHFPHYLSSSFLNSTESRFEQEFEILSGIGEGGYGKVYKVKKKADGKEYALKCVTISGDSEKMQRSLREVRGAMQLGRHFMGKDYIVECYDAWIEEREDVGKEQNALYSASSTTAETWGELMRRRKRLEENKKLQEGGQKSQEGIEETPEVNPETERTEPQGGHQLLNQPKHLSKTFKLFIQMELMDQSLEDFIRKRNEGYNWDGEQLSAQDLWITQRIFMKIVPAVEFMHQNGYIHRDLKPQNILLSADPLIRWTYKVKLADLGISVQLQERNVETGTRTAHQGTRFYAAPEQYNSPFEEPSYYGAEVDVYALGVILVDILLPLSPVQRMRANDLLRLPRKKIPDEVKAVLPSDELDCLRKMVDKDPKGLFLDVQTLDSATRQEDAAAARRAPHGRQGAPDHQAVATRRIPPARRRCIQAPPGLDAGHRPAPPPLLTSQLSPRYFLSSNREPFNPGPCGLPVSNLSYDVGGE</sequence>
<dbReference type="PROSITE" id="PS00107">
    <property type="entry name" value="PROTEIN_KINASE_ATP"/>
    <property type="match status" value="1"/>
</dbReference>
<proteinExistence type="predicted"/>
<feature type="region of interest" description="Disordered" evidence="3">
    <location>
        <begin position="969"/>
        <end position="1022"/>
    </location>
</feature>